<evidence type="ECO:0000259" key="8">
    <source>
        <dbReference type="Pfam" id="PF16113"/>
    </source>
</evidence>
<comment type="catalytic activity">
    <reaction evidence="1">
        <text>3-hydroxy-2-methylpropanoyl-CoA + H2O = 3-hydroxy-2-methylpropanoate + CoA + H(+)</text>
        <dbReference type="Rhea" id="RHEA:20888"/>
        <dbReference type="ChEBI" id="CHEBI:11805"/>
        <dbReference type="ChEBI" id="CHEBI:15377"/>
        <dbReference type="ChEBI" id="CHEBI:15378"/>
        <dbReference type="ChEBI" id="CHEBI:57287"/>
        <dbReference type="ChEBI" id="CHEBI:57340"/>
        <dbReference type="EC" id="3.1.2.4"/>
    </reaction>
</comment>
<dbReference type="SUPFAM" id="SSF52096">
    <property type="entry name" value="ClpP/crotonase"/>
    <property type="match status" value="1"/>
</dbReference>
<reference evidence="9" key="1">
    <citation type="submission" date="2021-02" db="EMBL/GenBank/DDBJ databases">
        <authorList>
            <person name="Bekaert M."/>
        </authorList>
    </citation>
    <scope>NUCLEOTIDE SEQUENCE</scope>
    <source>
        <strain evidence="9">IoA-00</strain>
    </source>
</reference>
<dbReference type="Gene3D" id="3.90.226.10">
    <property type="entry name" value="2-enoyl-CoA Hydratase, Chain A, domain 1"/>
    <property type="match status" value="2"/>
</dbReference>
<feature type="domain" description="Enoyl-CoA hydratase/isomerase" evidence="8">
    <location>
        <begin position="85"/>
        <end position="303"/>
    </location>
</feature>
<evidence type="ECO:0000313" key="10">
    <source>
        <dbReference type="Proteomes" id="UP000675881"/>
    </source>
</evidence>
<evidence type="ECO:0000256" key="3">
    <source>
        <dbReference type="ARBA" id="ARBA00011915"/>
    </source>
</evidence>
<dbReference type="EC" id="3.1.2.4" evidence="3"/>
<dbReference type="PANTHER" id="PTHR43176">
    <property type="entry name" value="3-HYDROXYISOBUTYRYL-COA HYDROLASE-RELATED"/>
    <property type="match status" value="1"/>
</dbReference>
<comment type="similarity">
    <text evidence="2">Belongs to the enoyl-CoA hydratase/isomerase family.</text>
</comment>
<dbReference type="InterPro" id="IPR045004">
    <property type="entry name" value="ECH_dom"/>
</dbReference>
<keyword evidence="10" id="KW-1185">Reference proteome</keyword>
<feature type="domain" description="Enoyl-CoA hydratase/isomerase" evidence="8">
    <location>
        <begin position="38"/>
        <end position="71"/>
    </location>
</feature>
<evidence type="ECO:0000256" key="6">
    <source>
        <dbReference type="ARBA" id="ARBA00024871"/>
    </source>
</evidence>
<dbReference type="InterPro" id="IPR029045">
    <property type="entry name" value="ClpP/crotonase-like_dom_sf"/>
</dbReference>
<gene>
    <name evidence="9" type="ORF">LSAA_13566</name>
</gene>
<dbReference type="UniPathway" id="UPA00362"/>
<dbReference type="Pfam" id="PF16113">
    <property type="entry name" value="ECH_2"/>
    <property type="match status" value="2"/>
</dbReference>
<evidence type="ECO:0000256" key="1">
    <source>
        <dbReference type="ARBA" id="ARBA00001709"/>
    </source>
</evidence>
<comment type="function">
    <text evidence="6">Hydrolyzes 3-hydroxyisobutyryl-CoA (HIBYL-CoA), a saline catabolite. Has high activity toward isobutyryl-CoA. Could be an isobutyryl-CoA dehydrogenase that functions in valine catabolism. Also hydrolyzes 3-hydroxypropanoyl-CoA.</text>
</comment>
<evidence type="ECO:0000256" key="4">
    <source>
        <dbReference type="ARBA" id="ARBA00016714"/>
    </source>
</evidence>
<protein>
    <recommendedName>
        <fullName evidence="4">3-hydroxyisobutyryl-CoA hydrolase, mitochondrial</fullName>
        <ecNumber evidence="3">3.1.2.4</ecNumber>
    </recommendedName>
    <alternativeName>
        <fullName evidence="7">3-hydroxyisobutyryl-coenzyme A hydrolase</fullName>
    </alternativeName>
</protein>
<proteinExistence type="inferred from homology"/>
<evidence type="ECO:0000256" key="7">
    <source>
        <dbReference type="ARBA" id="ARBA00031181"/>
    </source>
</evidence>
<dbReference type="Proteomes" id="UP000675881">
    <property type="component" value="Chromosome 8"/>
</dbReference>
<dbReference type="PANTHER" id="PTHR43176:SF3">
    <property type="entry name" value="3-HYDROXYISOBUTYRYL-COA HYDROLASE, MITOCHONDRIAL"/>
    <property type="match status" value="1"/>
</dbReference>
<accession>A0A7R8D431</accession>
<organism evidence="9 10">
    <name type="scientific">Lepeophtheirus salmonis</name>
    <name type="common">Salmon louse</name>
    <name type="synonym">Caligus salmonis</name>
    <dbReference type="NCBI Taxonomy" id="72036"/>
    <lineage>
        <taxon>Eukaryota</taxon>
        <taxon>Metazoa</taxon>
        <taxon>Ecdysozoa</taxon>
        <taxon>Arthropoda</taxon>
        <taxon>Crustacea</taxon>
        <taxon>Multicrustacea</taxon>
        <taxon>Hexanauplia</taxon>
        <taxon>Copepoda</taxon>
        <taxon>Siphonostomatoida</taxon>
        <taxon>Caligidae</taxon>
        <taxon>Lepeophtheirus</taxon>
    </lineage>
</organism>
<sequence>MQYLVPALRSACRTISKRHMSSNVNESFILADQKGKTGLISLNRPKALNSLNTEMIRTITQSLQNWKKEDVEILLLLLRKFKTLIPITSLISGIVMGGGVGISIHGKYRVATETTLFAMPEVSIGLFPDVGASWFLPRLKNKLGWYLGMTGYRLRGSDAYHAGIATHMCKTESLTSLKNDLCAAQPQEIESILSSYHDKFPIAPFIVSSEDLMETLENSKNDDFASKMLSTIRKASPTSIAITFRLLHEGDKAISLLECLNMEYNMSKEIMKRKDFYEGVRALLIDKDLSPKWSPSTMKELKNIDDFFKKDYRLDV</sequence>
<evidence type="ECO:0000256" key="2">
    <source>
        <dbReference type="ARBA" id="ARBA00005254"/>
    </source>
</evidence>
<dbReference type="EMBL" id="HG994587">
    <property type="protein sequence ID" value="CAF3022360.1"/>
    <property type="molecule type" value="Genomic_DNA"/>
</dbReference>
<evidence type="ECO:0000313" key="9">
    <source>
        <dbReference type="EMBL" id="CAF3022360.1"/>
    </source>
</evidence>
<dbReference type="OrthoDB" id="1737613at2759"/>
<evidence type="ECO:0000256" key="5">
    <source>
        <dbReference type="ARBA" id="ARBA00022801"/>
    </source>
</evidence>
<dbReference type="GO" id="GO:0003860">
    <property type="term" value="F:3-hydroxyisobutyryl-CoA hydrolase activity"/>
    <property type="evidence" value="ECO:0007669"/>
    <property type="project" value="UniProtKB-EC"/>
</dbReference>
<dbReference type="CDD" id="cd06558">
    <property type="entry name" value="crotonase-like"/>
    <property type="match status" value="1"/>
</dbReference>
<dbReference type="InterPro" id="IPR032259">
    <property type="entry name" value="HIBYL-CoA-H"/>
</dbReference>
<keyword evidence="5 9" id="KW-0378">Hydrolase</keyword>
<dbReference type="GO" id="GO:0006574">
    <property type="term" value="P:L-valine catabolic process"/>
    <property type="evidence" value="ECO:0007669"/>
    <property type="project" value="UniProtKB-UniPathway"/>
</dbReference>
<name>A0A7R8D431_LEPSM</name>
<dbReference type="AlphaFoldDB" id="A0A7R8D431"/>